<dbReference type="EMBL" id="QDGZ01000002">
    <property type="protein sequence ID" value="PVG83732.1"/>
    <property type="molecule type" value="Genomic_DNA"/>
</dbReference>
<proteinExistence type="predicted"/>
<dbReference type="Pfam" id="PF13421">
    <property type="entry name" value="Band_7_1"/>
    <property type="match status" value="1"/>
</dbReference>
<dbReference type="Proteomes" id="UP000246018">
    <property type="component" value="Unassembled WGS sequence"/>
</dbReference>
<comment type="caution">
    <text evidence="2">The sequence shown here is derived from an EMBL/GenBank/DDBJ whole genome shotgun (WGS) entry which is preliminary data.</text>
</comment>
<evidence type="ECO:0000313" key="3">
    <source>
        <dbReference type="Proteomes" id="UP000246018"/>
    </source>
</evidence>
<dbReference type="AlphaFoldDB" id="A0A2T8FDE4"/>
<dbReference type="PANTHER" id="PTHR37826:SF2">
    <property type="entry name" value="ZINC-RIBBON DOMAIN-CONTAINING PROTEIN"/>
    <property type="match status" value="1"/>
</dbReference>
<keyword evidence="3" id="KW-1185">Reference proteome</keyword>
<dbReference type="CDD" id="cd03408">
    <property type="entry name" value="SPFH_like_u1"/>
    <property type="match status" value="1"/>
</dbReference>
<reference evidence="2 3" key="1">
    <citation type="submission" date="2018-04" db="EMBL/GenBank/DDBJ databases">
        <title>Genome of Nocardioides gansuensis WSJ-1.</title>
        <authorList>
            <person name="Wu S."/>
            <person name="Wang G."/>
        </authorList>
    </citation>
    <scope>NUCLEOTIDE SEQUENCE [LARGE SCALE GENOMIC DNA]</scope>
    <source>
        <strain evidence="2 3">WSJ-1</strain>
    </source>
</reference>
<dbReference type="PANTHER" id="PTHR37826">
    <property type="entry name" value="FLOTILLIN BAND_7_5 DOMAIN PROTEIN"/>
    <property type="match status" value="1"/>
</dbReference>
<accession>A0A2T8FDE4</accession>
<gene>
    <name evidence="2" type="ORF">DDE18_05280</name>
</gene>
<feature type="domain" description="SPFH" evidence="1">
    <location>
        <begin position="55"/>
        <end position="270"/>
    </location>
</feature>
<dbReference type="OrthoDB" id="9764015at2"/>
<name>A0A2T8FDE4_9ACTN</name>
<dbReference type="InterPro" id="IPR033880">
    <property type="entry name" value="SPFH_YdjI"/>
</dbReference>
<evidence type="ECO:0000313" key="2">
    <source>
        <dbReference type="EMBL" id="PVG83732.1"/>
    </source>
</evidence>
<evidence type="ECO:0000259" key="1">
    <source>
        <dbReference type="Pfam" id="PF13421"/>
    </source>
</evidence>
<sequence>MGLISAAVGAVGGTLADQWKDFFVAPPFDEQTVVAPGMLQERNRGRGSNRSGSANVISDGSRVVVPENTAVIITDGGEIVSVSTEPGYFEFYNDGQPSLFSGSGLHQSLIRESWERFKFGGQPAQQQLIYYVNLREIRSLRFGTPGLLPYKDFSLVPEGSGQAPVLRLRARGQYSVRVVDPIRFVRNFLPGNIQFYSLADEAANGQLRQEFLTAFQAALQSLSRTTDIASLASHGPELAAALTNESGPGGSWLERFGLEVVAAAISAVEYDAPSRELMDKYNKGLMLGGGIGNAYTQTTVADSALAMAESGEGAAGMIGLGMGLGAVSGTVSGLNQPTTGPTPTQSDPVAVLGQLKAMLDQGLITEEQYAAKQQEVLGRM</sequence>
<organism evidence="2 3">
    <name type="scientific">Nocardioides gansuensis</name>
    <dbReference type="NCBI Taxonomy" id="2138300"/>
    <lineage>
        <taxon>Bacteria</taxon>
        <taxon>Bacillati</taxon>
        <taxon>Actinomycetota</taxon>
        <taxon>Actinomycetes</taxon>
        <taxon>Propionibacteriales</taxon>
        <taxon>Nocardioidaceae</taxon>
        <taxon>Nocardioides</taxon>
    </lineage>
</organism>
<protein>
    <recommendedName>
        <fullName evidence="1">SPFH domain-containing protein</fullName>
    </recommendedName>
</protein>